<feature type="region of interest" description="Disordered" evidence="1">
    <location>
        <begin position="33"/>
        <end position="79"/>
    </location>
</feature>
<protein>
    <submittedName>
        <fullName evidence="2">Uncharacterized protein</fullName>
    </submittedName>
</protein>
<name>A0A0D3I5K5_EMIH1</name>
<dbReference type="RefSeq" id="XP_005758969.1">
    <property type="nucleotide sequence ID" value="XM_005758912.1"/>
</dbReference>
<keyword evidence="3" id="KW-1185">Reference proteome</keyword>
<proteinExistence type="predicted"/>
<accession>A0A0D3I5K5</accession>
<reference evidence="3" key="1">
    <citation type="journal article" date="2013" name="Nature">
        <title>Pan genome of the phytoplankton Emiliania underpins its global distribution.</title>
        <authorList>
            <person name="Read B.A."/>
            <person name="Kegel J."/>
            <person name="Klute M.J."/>
            <person name="Kuo A."/>
            <person name="Lefebvre S.C."/>
            <person name="Maumus F."/>
            <person name="Mayer C."/>
            <person name="Miller J."/>
            <person name="Monier A."/>
            <person name="Salamov A."/>
            <person name="Young J."/>
            <person name="Aguilar M."/>
            <person name="Claverie J.M."/>
            <person name="Frickenhaus S."/>
            <person name="Gonzalez K."/>
            <person name="Herman E.K."/>
            <person name="Lin Y.C."/>
            <person name="Napier J."/>
            <person name="Ogata H."/>
            <person name="Sarno A.F."/>
            <person name="Shmutz J."/>
            <person name="Schroeder D."/>
            <person name="de Vargas C."/>
            <person name="Verret F."/>
            <person name="von Dassow P."/>
            <person name="Valentin K."/>
            <person name="Van de Peer Y."/>
            <person name="Wheeler G."/>
            <person name="Dacks J.B."/>
            <person name="Delwiche C.F."/>
            <person name="Dyhrman S.T."/>
            <person name="Glockner G."/>
            <person name="John U."/>
            <person name="Richards T."/>
            <person name="Worden A.Z."/>
            <person name="Zhang X."/>
            <person name="Grigoriev I.V."/>
            <person name="Allen A.E."/>
            <person name="Bidle K."/>
            <person name="Borodovsky M."/>
            <person name="Bowler C."/>
            <person name="Brownlee C."/>
            <person name="Cock J.M."/>
            <person name="Elias M."/>
            <person name="Gladyshev V.N."/>
            <person name="Groth M."/>
            <person name="Guda C."/>
            <person name="Hadaegh A."/>
            <person name="Iglesias-Rodriguez M.D."/>
            <person name="Jenkins J."/>
            <person name="Jones B.M."/>
            <person name="Lawson T."/>
            <person name="Leese F."/>
            <person name="Lindquist E."/>
            <person name="Lobanov A."/>
            <person name="Lomsadze A."/>
            <person name="Malik S.B."/>
            <person name="Marsh M.E."/>
            <person name="Mackinder L."/>
            <person name="Mock T."/>
            <person name="Mueller-Roeber B."/>
            <person name="Pagarete A."/>
            <person name="Parker M."/>
            <person name="Probert I."/>
            <person name="Quesneville H."/>
            <person name="Raines C."/>
            <person name="Rensing S.A."/>
            <person name="Riano-Pachon D.M."/>
            <person name="Richier S."/>
            <person name="Rokitta S."/>
            <person name="Shiraiwa Y."/>
            <person name="Soanes D.M."/>
            <person name="van der Giezen M."/>
            <person name="Wahlund T.M."/>
            <person name="Williams B."/>
            <person name="Wilson W."/>
            <person name="Wolfe G."/>
            <person name="Wurch L.L."/>
        </authorList>
    </citation>
    <scope>NUCLEOTIDE SEQUENCE</scope>
</reference>
<organism evidence="2 3">
    <name type="scientific">Emiliania huxleyi (strain CCMP1516)</name>
    <dbReference type="NCBI Taxonomy" id="280463"/>
    <lineage>
        <taxon>Eukaryota</taxon>
        <taxon>Haptista</taxon>
        <taxon>Haptophyta</taxon>
        <taxon>Prymnesiophyceae</taxon>
        <taxon>Isochrysidales</taxon>
        <taxon>Noelaerhabdaceae</taxon>
        <taxon>Emiliania</taxon>
    </lineage>
</organism>
<dbReference type="HOGENOM" id="CLU_988465_0_0_1"/>
<dbReference type="Proteomes" id="UP000013827">
    <property type="component" value="Unassembled WGS sequence"/>
</dbReference>
<dbReference type="PaxDb" id="2903-EOD06540"/>
<evidence type="ECO:0000313" key="2">
    <source>
        <dbReference type="EnsemblProtists" id="EOD06540"/>
    </source>
</evidence>
<dbReference type="GeneID" id="17252661"/>
<reference evidence="2" key="2">
    <citation type="submission" date="2024-10" db="UniProtKB">
        <authorList>
            <consortium name="EnsemblProtists"/>
        </authorList>
    </citation>
    <scope>IDENTIFICATION</scope>
</reference>
<evidence type="ECO:0000256" key="1">
    <source>
        <dbReference type="SAM" id="MobiDB-lite"/>
    </source>
</evidence>
<dbReference type="EnsemblProtists" id="EOD06540">
    <property type="protein sequence ID" value="EOD06540"/>
    <property type="gene ID" value="EMIHUDRAFT_438680"/>
</dbReference>
<dbReference type="KEGG" id="ehx:EMIHUDRAFT_438680"/>
<evidence type="ECO:0000313" key="3">
    <source>
        <dbReference type="Proteomes" id="UP000013827"/>
    </source>
</evidence>
<dbReference type="AlphaFoldDB" id="A0A0D3I5K5"/>
<sequence length="282" mass="30354">MLGDITNSNEPRVNRGLKLVVAFRRCAKKFVGANHPAPGVAGQHGPDLLGGNPPPSGMPEPLKPDPAQSPPAAKVAPPSPMEKTIAPIQVSALERVETATRKLAKESHVVALYARLKQAGVGDELLKLCWQHVATKGVTGIMELIAVIHLGKSEGKKMKADAQQHERNMSPLEARAEEAKARGDTHEEIRLAHELKAAFKIYHDKRVGYLKLATLLVAAKSAILGENKAIEIRNEHKVADRAAEKLLRAKEDDVKELHCLLKAAKAEGEMSWLAAAAAVQGA</sequence>